<dbReference type="EMBL" id="ASHM01049554">
    <property type="protein sequence ID" value="PNX85766.1"/>
    <property type="molecule type" value="Genomic_DNA"/>
</dbReference>
<dbReference type="Pfam" id="PF23310">
    <property type="entry name" value="TPR_27"/>
    <property type="match status" value="1"/>
</dbReference>
<dbReference type="Proteomes" id="UP000236291">
    <property type="component" value="Unassembled WGS sequence"/>
</dbReference>
<protein>
    <submittedName>
        <fullName evidence="2">F-box protein</fullName>
    </submittedName>
</protein>
<organism evidence="2 3">
    <name type="scientific">Trifolium pratense</name>
    <name type="common">Red clover</name>
    <dbReference type="NCBI Taxonomy" id="57577"/>
    <lineage>
        <taxon>Eukaryota</taxon>
        <taxon>Viridiplantae</taxon>
        <taxon>Streptophyta</taxon>
        <taxon>Embryophyta</taxon>
        <taxon>Tracheophyta</taxon>
        <taxon>Spermatophyta</taxon>
        <taxon>Magnoliopsida</taxon>
        <taxon>eudicotyledons</taxon>
        <taxon>Gunneridae</taxon>
        <taxon>Pentapetalae</taxon>
        <taxon>rosids</taxon>
        <taxon>fabids</taxon>
        <taxon>Fabales</taxon>
        <taxon>Fabaceae</taxon>
        <taxon>Papilionoideae</taxon>
        <taxon>50 kb inversion clade</taxon>
        <taxon>NPAAA clade</taxon>
        <taxon>Hologalegina</taxon>
        <taxon>IRL clade</taxon>
        <taxon>Trifolieae</taxon>
        <taxon>Trifolium</taxon>
    </lineage>
</organism>
<dbReference type="InterPro" id="IPR057136">
    <property type="entry name" value="At2g35280_TPR_dom"/>
</dbReference>
<proteinExistence type="predicted"/>
<feature type="domain" description="At2g35280-like TPR" evidence="1">
    <location>
        <begin position="76"/>
        <end position="179"/>
    </location>
</feature>
<evidence type="ECO:0000313" key="3">
    <source>
        <dbReference type="Proteomes" id="UP000236291"/>
    </source>
</evidence>
<dbReference type="InterPro" id="IPR040338">
    <property type="entry name" value="At1g67623-like"/>
</dbReference>
<evidence type="ECO:0000259" key="1">
    <source>
        <dbReference type="Pfam" id="PF23310"/>
    </source>
</evidence>
<gene>
    <name evidence="2" type="ORF">L195_g041840</name>
</gene>
<reference evidence="2 3" key="1">
    <citation type="journal article" date="2014" name="Am. J. Bot.">
        <title>Genome assembly and annotation for red clover (Trifolium pratense; Fabaceae).</title>
        <authorList>
            <person name="Istvanek J."/>
            <person name="Jaros M."/>
            <person name="Krenek A."/>
            <person name="Repkova J."/>
        </authorList>
    </citation>
    <scope>NUCLEOTIDE SEQUENCE [LARGE SCALE GENOMIC DNA]</scope>
    <source>
        <strain evidence="3">cv. Tatra</strain>
        <tissue evidence="2">Young leaves</tissue>
    </source>
</reference>
<dbReference type="PANTHER" id="PTHR33784:SF47">
    <property type="entry name" value="F-BOX PLANT-LIKE PROTEIN"/>
    <property type="match status" value="1"/>
</dbReference>
<dbReference type="AlphaFoldDB" id="A0A2K3M4Q7"/>
<name>A0A2K3M4Q7_TRIPR</name>
<sequence>MASLRVKKKINKLHGNNSSISIVEALPNDLLVQIVGRVASRSMADLYKVKLSCKEFLNASEDGYVYQRASMDNFALVPLPWFKREKEILFLRRCRERGNLEIFYREGMVQYFKTLMLNLGLENLKKAALEGHHEAKYVYSMILMANREDEEERKLGFDLFAELKNSVASCRKRVKSFVQSMWVKNLVIVPNQGLDLCHSSSCQRNGTEKKKKKKKKYSTWYAAAYKIDDEDDCTLCKYCAGNYELGLFCNMFHV</sequence>
<reference evidence="2 3" key="2">
    <citation type="journal article" date="2017" name="Front. Plant Sci.">
        <title>Gene Classification and Mining of Molecular Markers Useful in Red Clover (Trifolium pratense) Breeding.</title>
        <authorList>
            <person name="Istvanek J."/>
            <person name="Dluhosova J."/>
            <person name="Dluhos P."/>
            <person name="Patkova L."/>
            <person name="Nedelnik J."/>
            <person name="Repkova J."/>
        </authorList>
    </citation>
    <scope>NUCLEOTIDE SEQUENCE [LARGE SCALE GENOMIC DNA]</scope>
    <source>
        <strain evidence="3">cv. Tatra</strain>
        <tissue evidence="2">Young leaves</tissue>
    </source>
</reference>
<dbReference type="PANTHER" id="PTHR33784">
    <property type="entry name" value="OS05G0482100 PROTEIN"/>
    <property type="match status" value="1"/>
</dbReference>
<evidence type="ECO:0000313" key="2">
    <source>
        <dbReference type="EMBL" id="PNX85766.1"/>
    </source>
</evidence>
<comment type="caution">
    <text evidence="2">The sequence shown here is derived from an EMBL/GenBank/DDBJ whole genome shotgun (WGS) entry which is preliminary data.</text>
</comment>
<dbReference type="STRING" id="57577.A0A2K3M4Q7"/>
<accession>A0A2K3M4Q7</accession>